<feature type="region of interest" description="Disordered" evidence="1">
    <location>
        <begin position="334"/>
        <end position="362"/>
    </location>
</feature>
<evidence type="ECO:0000313" key="2">
    <source>
        <dbReference type="EMBL" id="SMF19754.1"/>
    </source>
</evidence>
<evidence type="ECO:0000256" key="1">
    <source>
        <dbReference type="SAM" id="MobiDB-lite"/>
    </source>
</evidence>
<reference evidence="2 3" key="1">
    <citation type="submission" date="2017-04" db="EMBL/GenBank/DDBJ databases">
        <authorList>
            <person name="Afonso C.L."/>
            <person name="Miller P.J."/>
            <person name="Scott M.A."/>
            <person name="Spackman E."/>
            <person name="Goraichik I."/>
            <person name="Dimitrov K.M."/>
            <person name="Suarez D.L."/>
            <person name="Swayne D.E."/>
        </authorList>
    </citation>
    <scope>NUCLEOTIDE SEQUENCE [LARGE SCALE GENOMIC DNA]</scope>
    <source>
        <strain evidence="2 3">A2P</strain>
    </source>
</reference>
<accession>A0A1X7DQM6</accession>
<organism evidence="2 3">
    <name type="scientific">Azospirillum oryzae</name>
    <dbReference type="NCBI Taxonomy" id="286727"/>
    <lineage>
        <taxon>Bacteria</taxon>
        <taxon>Pseudomonadati</taxon>
        <taxon>Pseudomonadota</taxon>
        <taxon>Alphaproteobacteria</taxon>
        <taxon>Rhodospirillales</taxon>
        <taxon>Azospirillaceae</taxon>
        <taxon>Azospirillum</taxon>
    </lineage>
</organism>
<dbReference type="RefSeq" id="WP_085082573.1">
    <property type="nucleotide sequence ID" value="NZ_FXAK01000001.1"/>
</dbReference>
<name>A0A1X7DQM6_9PROT</name>
<proteinExistence type="predicted"/>
<keyword evidence="2" id="KW-0808">Transferase</keyword>
<dbReference type="Proteomes" id="UP000192936">
    <property type="component" value="Unassembled WGS sequence"/>
</dbReference>
<protein>
    <submittedName>
        <fullName evidence="2">Crotonobetainyl-CoA:carnitine CoA-transferase CaiB</fullName>
    </submittedName>
</protein>
<dbReference type="InterPro" id="IPR023606">
    <property type="entry name" value="CoA-Trfase_III_dom_1_sf"/>
</dbReference>
<dbReference type="STRING" id="286727.SAMN02982917_0854"/>
<dbReference type="InterPro" id="IPR003673">
    <property type="entry name" value="CoA-Trfase_fam_III"/>
</dbReference>
<dbReference type="Gene3D" id="3.40.50.10540">
    <property type="entry name" value="Crotonobetainyl-coa:carnitine coa-transferase, domain 1"/>
    <property type="match status" value="1"/>
</dbReference>
<dbReference type="Pfam" id="PF02515">
    <property type="entry name" value="CoA_transf_3"/>
    <property type="match status" value="1"/>
</dbReference>
<dbReference type="AlphaFoldDB" id="A0A1X7DQM6"/>
<dbReference type="InterPro" id="IPR044855">
    <property type="entry name" value="CoA-Trfase_III_dom3_sf"/>
</dbReference>
<dbReference type="InterPro" id="IPR050509">
    <property type="entry name" value="CoA-transferase_III"/>
</dbReference>
<evidence type="ECO:0000313" key="3">
    <source>
        <dbReference type="Proteomes" id="UP000192936"/>
    </source>
</evidence>
<gene>
    <name evidence="2" type="ORF">SAMN02982917_0854</name>
</gene>
<dbReference type="Gene3D" id="3.30.1540.10">
    <property type="entry name" value="formyl-coa transferase, domain 3"/>
    <property type="match status" value="1"/>
</dbReference>
<dbReference type="PANTHER" id="PTHR48228">
    <property type="entry name" value="SUCCINYL-COA--D-CITRAMALATE COA-TRANSFERASE"/>
    <property type="match status" value="1"/>
</dbReference>
<dbReference type="EMBL" id="FXAK01000001">
    <property type="protein sequence ID" value="SMF19754.1"/>
    <property type="molecule type" value="Genomic_DNA"/>
</dbReference>
<dbReference type="SUPFAM" id="SSF89796">
    <property type="entry name" value="CoA-transferase family III (CaiB/BaiF)"/>
    <property type="match status" value="1"/>
</dbReference>
<dbReference type="GO" id="GO:0016740">
    <property type="term" value="F:transferase activity"/>
    <property type="evidence" value="ECO:0007669"/>
    <property type="project" value="UniProtKB-KW"/>
</dbReference>
<dbReference type="OrthoDB" id="9781472at2"/>
<sequence>MTSDQSSQIWCPLAGTRVVDFSALLPGPFISTVLADLGAGVVKVEPPGGDSARSYQPAMFAAVNRGKRSLTLDLKDPQSAPIVARLAGWADVVIESSRPGVADRLGIGYAALSALNPRIVYCSVSSFGQSGPARDRPAHDINIMAAAGALGLPGHWSRPPSRPSIPVGDFAAGALAAASITAALAERDRTGRGRHLDASLFGAVLYCAGLRHGTEPQQDPRAHLSPANDIYRTADGRWIALGLMEDHFWRRFRAAVATQPSGPAAEALSDPAFDSHSGRQEHGDRLAGLLAEVIAGDSADRWIARLTEADVPADICRLPHEAAASPQAEALGLSVAGPDGRQVGFPVRADKRTSPLHAPAPALNGDAEAILAEIAAEIGAPPPPNFPHHGGPA</sequence>
<dbReference type="PANTHER" id="PTHR48228:SF5">
    <property type="entry name" value="ALPHA-METHYLACYL-COA RACEMASE"/>
    <property type="match status" value="1"/>
</dbReference>